<dbReference type="AlphaFoldDB" id="A0A6J5EZN5"/>
<sequence length="63" mass="6996">MNDKSKKPVPPGRGGMGQDSVPSRPSRPTHDSERGGYVQEDYKDRPIVRDTLAPPDPGRKPKR</sequence>
<dbReference type="RefSeq" id="WP_175114928.1">
    <property type="nucleotide sequence ID" value="NZ_CADIKF010000071.1"/>
</dbReference>
<evidence type="ECO:0000313" key="3">
    <source>
        <dbReference type="Proteomes" id="UP000494329"/>
    </source>
</evidence>
<name>A0A6J5EZN5_9BURK</name>
<dbReference type="Proteomes" id="UP000494329">
    <property type="component" value="Unassembled WGS sequence"/>
</dbReference>
<proteinExistence type="predicted"/>
<evidence type="ECO:0000256" key="1">
    <source>
        <dbReference type="SAM" id="MobiDB-lite"/>
    </source>
</evidence>
<keyword evidence="3" id="KW-1185">Reference proteome</keyword>
<gene>
    <name evidence="2" type="ORF">LMG29739_05797</name>
</gene>
<protein>
    <submittedName>
        <fullName evidence="2">Uncharacterized protein</fullName>
    </submittedName>
</protein>
<feature type="compositionally biased region" description="Basic and acidic residues" evidence="1">
    <location>
        <begin position="28"/>
        <end position="48"/>
    </location>
</feature>
<dbReference type="EMBL" id="CADIKF010000071">
    <property type="protein sequence ID" value="CAB3770486.1"/>
    <property type="molecule type" value="Genomic_DNA"/>
</dbReference>
<feature type="region of interest" description="Disordered" evidence="1">
    <location>
        <begin position="1"/>
        <end position="63"/>
    </location>
</feature>
<reference evidence="2 3" key="1">
    <citation type="submission" date="2020-04" db="EMBL/GenBank/DDBJ databases">
        <authorList>
            <person name="De Canck E."/>
        </authorList>
    </citation>
    <scope>NUCLEOTIDE SEQUENCE [LARGE SCALE GENOMIC DNA]</scope>
    <source>
        <strain evidence="2 3">LMG 29739</strain>
    </source>
</reference>
<accession>A0A6J5EZN5</accession>
<organism evidence="2 3">
    <name type="scientific">Paraburkholderia solisilvae</name>
    <dbReference type="NCBI Taxonomy" id="624376"/>
    <lineage>
        <taxon>Bacteria</taxon>
        <taxon>Pseudomonadati</taxon>
        <taxon>Pseudomonadota</taxon>
        <taxon>Betaproteobacteria</taxon>
        <taxon>Burkholderiales</taxon>
        <taxon>Burkholderiaceae</taxon>
        <taxon>Paraburkholderia</taxon>
    </lineage>
</organism>
<evidence type="ECO:0000313" key="2">
    <source>
        <dbReference type="EMBL" id="CAB3770486.1"/>
    </source>
</evidence>